<sequence length="440" mass="48535">MRRPDRPPGGIGRIVFLCVAMLAASAVNAQDALSDAQSLLTQKRYAEALERLAPQESASAQDATYQYVLGRAALGAGDAERARVALERSIELDADNANAHLALGRAYHALGQHANAVNQFEIAMHFENLPPDLITQSQIYDDAAREALDEGRRTSTFGYAATGIGRYRVNSTRGTNTFGGGDRRETFYNLRVGGGLSHALSNGTSLDGTLDYRHREYDAGSRDDRDLRWSFAASHGVNDSRFSGGIRGRVSYRGNGDYRNDVAGFFDYTHNMDVESQLTAGLSVQRRRYPEGPLRDRSRTTTTGSVGWSHSFNDGAANFGITGHAGRNTATSRPDGDSDVFGATANLDWTFSDTLDAFVFVWWERDDFSADDVRFHPDERDEAATFSRKDNLYEGGAGLVWAFTDGWSLRPELLYIRDQSNVVALNYSSTEVWLNVRADF</sequence>
<reference evidence="5 6" key="1">
    <citation type="submission" date="2018-08" db="EMBL/GenBank/DDBJ databases">
        <title>Lysobacter soli KCTC 22011, whole genome shotgun sequence.</title>
        <authorList>
            <person name="Zhang X."/>
            <person name="Feng G."/>
            <person name="Zhu H."/>
        </authorList>
    </citation>
    <scope>NUCLEOTIDE SEQUENCE [LARGE SCALE GENOMIC DNA]</scope>
    <source>
        <strain evidence="5 6">KCTC 22011</strain>
    </source>
</reference>
<dbReference type="InterPro" id="IPR019734">
    <property type="entry name" value="TPR_rpt"/>
</dbReference>
<keyword evidence="6" id="KW-1185">Reference proteome</keyword>
<feature type="signal peptide" evidence="4">
    <location>
        <begin position="1"/>
        <end position="29"/>
    </location>
</feature>
<keyword evidence="4" id="KW-0732">Signal</keyword>
<dbReference type="Proteomes" id="UP000256829">
    <property type="component" value="Unassembled WGS sequence"/>
</dbReference>
<dbReference type="Gene3D" id="2.40.170.20">
    <property type="entry name" value="TonB-dependent receptor, beta-barrel domain"/>
    <property type="match status" value="1"/>
</dbReference>
<evidence type="ECO:0000256" key="2">
    <source>
        <dbReference type="ARBA" id="ARBA00023136"/>
    </source>
</evidence>
<dbReference type="GO" id="GO:0009279">
    <property type="term" value="C:cell outer membrane"/>
    <property type="evidence" value="ECO:0007669"/>
    <property type="project" value="UniProtKB-SubCell"/>
</dbReference>
<dbReference type="SUPFAM" id="SSF48452">
    <property type="entry name" value="TPR-like"/>
    <property type="match status" value="1"/>
</dbReference>
<dbReference type="InterPro" id="IPR036942">
    <property type="entry name" value="Beta-barrel_TonB_sf"/>
</dbReference>
<accession>A0A3D8VDD5</accession>
<evidence type="ECO:0000313" key="5">
    <source>
        <dbReference type="EMBL" id="RDY67442.1"/>
    </source>
</evidence>
<keyword evidence="3" id="KW-0998">Cell outer membrane</keyword>
<dbReference type="Pfam" id="PF13414">
    <property type="entry name" value="TPR_11"/>
    <property type="match status" value="1"/>
</dbReference>
<dbReference type="EMBL" id="QTJR01000005">
    <property type="protein sequence ID" value="RDY67442.1"/>
    <property type="molecule type" value="Genomic_DNA"/>
</dbReference>
<evidence type="ECO:0000256" key="1">
    <source>
        <dbReference type="ARBA" id="ARBA00004442"/>
    </source>
</evidence>
<proteinExistence type="predicted"/>
<name>A0A3D8VDD5_9GAMM</name>
<dbReference type="InterPro" id="IPR011990">
    <property type="entry name" value="TPR-like_helical_dom_sf"/>
</dbReference>
<keyword evidence="2" id="KW-0472">Membrane</keyword>
<protein>
    <submittedName>
        <fullName evidence="5">Tetratricopeptide repeat protein</fullName>
    </submittedName>
</protein>
<dbReference type="Gene3D" id="1.25.40.10">
    <property type="entry name" value="Tetratricopeptide repeat domain"/>
    <property type="match status" value="1"/>
</dbReference>
<evidence type="ECO:0000313" key="6">
    <source>
        <dbReference type="Proteomes" id="UP000256829"/>
    </source>
</evidence>
<comment type="caution">
    <text evidence="5">The sequence shown here is derived from an EMBL/GenBank/DDBJ whole genome shotgun (WGS) entry which is preliminary data.</text>
</comment>
<feature type="chain" id="PRO_5017585616" evidence="4">
    <location>
        <begin position="30"/>
        <end position="440"/>
    </location>
</feature>
<organism evidence="5 6">
    <name type="scientific">Lysobacter soli</name>
    <dbReference type="NCBI Taxonomy" id="453783"/>
    <lineage>
        <taxon>Bacteria</taxon>
        <taxon>Pseudomonadati</taxon>
        <taxon>Pseudomonadota</taxon>
        <taxon>Gammaproteobacteria</taxon>
        <taxon>Lysobacterales</taxon>
        <taxon>Lysobacteraceae</taxon>
        <taxon>Lysobacter</taxon>
    </lineage>
</organism>
<dbReference type="SMART" id="SM00028">
    <property type="entry name" value="TPR"/>
    <property type="match status" value="2"/>
</dbReference>
<comment type="subcellular location">
    <subcellularLocation>
        <location evidence="1">Cell outer membrane</location>
    </subcellularLocation>
</comment>
<dbReference type="SUPFAM" id="SSF56935">
    <property type="entry name" value="Porins"/>
    <property type="match status" value="1"/>
</dbReference>
<evidence type="ECO:0000256" key="3">
    <source>
        <dbReference type="ARBA" id="ARBA00023237"/>
    </source>
</evidence>
<dbReference type="AlphaFoldDB" id="A0A3D8VDD5"/>
<evidence type="ECO:0000256" key="4">
    <source>
        <dbReference type="SAM" id="SignalP"/>
    </source>
</evidence>
<gene>
    <name evidence="5" type="ORF">DX912_09215</name>
</gene>
<dbReference type="RefSeq" id="WP_115842209.1">
    <property type="nucleotide sequence ID" value="NZ_CP183976.1"/>
</dbReference>